<dbReference type="SMART" id="SM00530">
    <property type="entry name" value="HTH_XRE"/>
    <property type="match status" value="1"/>
</dbReference>
<accession>A0A6C0CWV3</accession>
<name>A0A6C0CWV3_9ZZZZ</name>
<dbReference type="PROSITE" id="PS50943">
    <property type="entry name" value="HTH_CROC1"/>
    <property type="match status" value="1"/>
</dbReference>
<feature type="domain" description="HTH cro/C1-type" evidence="3">
    <location>
        <begin position="195"/>
        <end position="224"/>
    </location>
</feature>
<keyword evidence="1" id="KW-0489">Methyltransferase</keyword>
<keyword evidence="2" id="KW-0808">Transferase</keyword>
<dbReference type="InterPro" id="IPR001091">
    <property type="entry name" value="RM_Methyltransferase"/>
</dbReference>
<dbReference type="EMBL" id="MN739500">
    <property type="protein sequence ID" value="QHT08713.1"/>
    <property type="molecule type" value="Genomic_DNA"/>
</dbReference>
<organism evidence="4">
    <name type="scientific">viral metagenome</name>
    <dbReference type="NCBI Taxonomy" id="1070528"/>
    <lineage>
        <taxon>unclassified sequences</taxon>
        <taxon>metagenomes</taxon>
        <taxon>organismal metagenomes</taxon>
    </lineage>
</organism>
<dbReference type="SUPFAM" id="SSF53335">
    <property type="entry name" value="S-adenosyl-L-methionine-dependent methyltransferases"/>
    <property type="match status" value="1"/>
</dbReference>
<evidence type="ECO:0000256" key="2">
    <source>
        <dbReference type="ARBA" id="ARBA00022679"/>
    </source>
</evidence>
<dbReference type="InterPro" id="IPR001387">
    <property type="entry name" value="Cro/C1-type_HTH"/>
</dbReference>
<dbReference type="CDD" id="cd00093">
    <property type="entry name" value="HTH_XRE"/>
    <property type="match status" value="1"/>
</dbReference>
<dbReference type="PRINTS" id="PR00508">
    <property type="entry name" value="S21N4MTFRASE"/>
</dbReference>
<dbReference type="InterPro" id="IPR002941">
    <property type="entry name" value="DNA_methylase_N4/N6"/>
</dbReference>
<dbReference type="AlphaFoldDB" id="A0A6C0CWV3"/>
<evidence type="ECO:0000256" key="1">
    <source>
        <dbReference type="ARBA" id="ARBA00022603"/>
    </source>
</evidence>
<reference evidence="4" key="1">
    <citation type="journal article" date="2020" name="Nature">
        <title>Giant virus diversity and host interactions through global metagenomics.</title>
        <authorList>
            <person name="Schulz F."/>
            <person name="Roux S."/>
            <person name="Paez-Espino D."/>
            <person name="Jungbluth S."/>
            <person name="Walsh D.A."/>
            <person name="Denef V.J."/>
            <person name="McMahon K.D."/>
            <person name="Konstantinidis K.T."/>
            <person name="Eloe-Fadrosh E.A."/>
            <person name="Kyrpides N.C."/>
            <person name="Woyke T."/>
        </authorList>
    </citation>
    <scope>NUCLEOTIDE SEQUENCE</scope>
    <source>
        <strain evidence="4">GVMAG-M-3300023109-53</strain>
    </source>
</reference>
<evidence type="ECO:0000313" key="4">
    <source>
        <dbReference type="EMBL" id="QHT08713.1"/>
    </source>
</evidence>
<proteinExistence type="predicted"/>
<dbReference type="InterPro" id="IPR029063">
    <property type="entry name" value="SAM-dependent_MTases_sf"/>
</dbReference>
<dbReference type="GO" id="GO:0008170">
    <property type="term" value="F:N-methyltransferase activity"/>
    <property type="evidence" value="ECO:0007669"/>
    <property type="project" value="InterPro"/>
</dbReference>
<protein>
    <recommendedName>
        <fullName evidence="3">HTH cro/C1-type domain-containing protein</fullName>
    </recommendedName>
</protein>
<dbReference type="Pfam" id="PF01555">
    <property type="entry name" value="N6_N4_Mtase"/>
    <property type="match status" value="1"/>
</dbReference>
<dbReference type="GO" id="GO:0003677">
    <property type="term" value="F:DNA binding"/>
    <property type="evidence" value="ECO:0007669"/>
    <property type="project" value="InterPro"/>
</dbReference>
<dbReference type="GO" id="GO:0032259">
    <property type="term" value="P:methylation"/>
    <property type="evidence" value="ECO:0007669"/>
    <property type="project" value="UniProtKB-KW"/>
</dbReference>
<evidence type="ECO:0000259" key="3">
    <source>
        <dbReference type="PROSITE" id="PS50943"/>
    </source>
</evidence>
<dbReference type="Gene3D" id="3.40.50.150">
    <property type="entry name" value="Vaccinia Virus protein VP39"/>
    <property type="match status" value="1"/>
</dbReference>
<sequence>MSKKLIINKANNINQIKMNEVNCKFDGENIKLFQGDCIDALKEVPDKSIQLICIDPPYNIGKDTWDNIDNYIEWLLSIIKMLETKLKDNGSFFMFHNEMETISELMVTIKKNTKFIFRQMIVWNKRFNESKKKGFMDGYVVKNDMHNWNKMAEYILFYTFDNTYKLKEARTLHKVSQMTISKEIVSKTGGLTGWYSNLETGKNMPTRETIKPIEKHIKLTYEDIVPKFNNMKTDHSVWNYDMAKRCPVHITPKPIDLLINIINHTTDQGDLVLDCFAGSGSMGFACLQSKRKCILIEKEEKYCDYIEEELKKTV</sequence>